<evidence type="ECO:0000256" key="6">
    <source>
        <dbReference type="ARBA" id="ARBA00022533"/>
    </source>
</evidence>
<evidence type="ECO:0000256" key="2">
    <source>
        <dbReference type="ARBA" id="ARBA00001933"/>
    </source>
</evidence>
<dbReference type="PANTHER" id="PTHR11468">
    <property type="entry name" value="GLYCOGEN PHOSPHORYLASE"/>
    <property type="match status" value="1"/>
</dbReference>
<comment type="catalytic activity">
    <reaction evidence="1 13">
        <text>[(1-&gt;4)-alpha-D-glucosyl](n) + phosphate = [(1-&gt;4)-alpha-D-glucosyl](n-1) + alpha-D-glucose 1-phosphate</text>
        <dbReference type="Rhea" id="RHEA:41732"/>
        <dbReference type="Rhea" id="RHEA-COMP:9584"/>
        <dbReference type="Rhea" id="RHEA-COMP:9586"/>
        <dbReference type="ChEBI" id="CHEBI:15444"/>
        <dbReference type="ChEBI" id="CHEBI:43474"/>
        <dbReference type="ChEBI" id="CHEBI:58601"/>
        <dbReference type="EC" id="2.4.1.1"/>
    </reaction>
</comment>
<comment type="similarity">
    <text evidence="4 13">Belongs to the glycogen phosphorylase family.</text>
</comment>
<evidence type="ECO:0000256" key="7">
    <source>
        <dbReference type="ARBA" id="ARBA00022676"/>
    </source>
</evidence>
<evidence type="ECO:0000256" key="1">
    <source>
        <dbReference type="ARBA" id="ARBA00001275"/>
    </source>
</evidence>
<dbReference type="GO" id="GO:0005980">
    <property type="term" value="P:glycogen catabolic process"/>
    <property type="evidence" value="ECO:0007669"/>
    <property type="project" value="TreeGrafter"/>
</dbReference>
<dbReference type="GO" id="GO:0005737">
    <property type="term" value="C:cytoplasm"/>
    <property type="evidence" value="ECO:0007669"/>
    <property type="project" value="UniProtKB-SubCell"/>
</dbReference>
<evidence type="ECO:0000256" key="5">
    <source>
        <dbReference type="ARBA" id="ARBA00022490"/>
    </source>
</evidence>
<evidence type="ECO:0000256" key="9">
    <source>
        <dbReference type="ARBA" id="ARBA00022898"/>
    </source>
</evidence>
<keyword evidence="5" id="KW-0963">Cytoplasm</keyword>
<keyword evidence="10 13" id="KW-0119">Carbohydrate metabolism</keyword>
<dbReference type="AlphaFoldDB" id="L1QPB5"/>
<dbReference type="InterPro" id="IPR035090">
    <property type="entry name" value="Pyridoxal_P_attach_site"/>
</dbReference>
<keyword evidence="9 12" id="KW-0663">Pyridoxal phosphate</keyword>
<dbReference type="FunFam" id="3.40.50.2000:FF:000153">
    <property type="entry name" value="Alpha-1,4 glucan phosphorylase"/>
    <property type="match status" value="1"/>
</dbReference>
<dbReference type="InterPro" id="IPR011833">
    <property type="entry name" value="Glycg_phsphrylas"/>
</dbReference>
<comment type="caution">
    <text evidence="14">The sequence shown here is derived from an EMBL/GenBank/DDBJ whole genome shotgun (WGS) entry which is preliminary data.</text>
</comment>
<dbReference type="RefSeq" id="WP_005209889.1">
    <property type="nucleotide sequence ID" value="NZ_KB291600.1"/>
</dbReference>
<dbReference type="eggNOG" id="COG0058">
    <property type="taxonomic scope" value="Bacteria"/>
</dbReference>
<dbReference type="PROSITE" id="PS00102">
    <property type="entry name" value="PHOSPHORYLASE"/>
    <property type="match status" value="1"/>
</dbReference>
<organism evidence="14 15">
    <name type="scientific">Clostridium celatum DSM 1785</name>
    <dbReference type="NCBI Taxonomy" id="545697"/>
    <lineage>
        <taxon>Bacteria</taxon>
        <taxon>Bacillati</taxon>
        <taxon>Bacillota</taxon>
        <taxon>Clostridia</taxon>
        <taxon>Eubacteriales</taxon>
        <taxon>Clostridiaceae</taxon>
        <taxon>Clostridium</taxon>
    </lineage>
</organism>
<comment type="cofactor">
    <cofactor evidence="2 13">
        <name>pyridoxal 5'-phosphate</name>
        <dbReference type="ChEBI" id="CHEBI:597326"/>
    </cofactor>
</comment>
<reference evidence="14 15" key="1">
    <citation type="submission" date="2012-05" db="EMBL/GenBank/DDBJ databases">
        <authorList>
            <person name="Weinstock G."/>
            <person name="Sodergren E."/>
            <person name="Lobos E.A."/>
            <person name="Fulton L."/>
            <person name="Fulton R."/>
            <person name="Courtney L."/>
            <person name="Fronick C."/>
            <person name="O'Laughlin M."/>
            <person name="Godfrey J."/>
            <person name="Wilson R.M."/>
            <person name="Miner T."/>
            <person name="Farmer C."/>
            <person name="Delehaunty K."/>
            <person name="Cordes M."/>
            <person name="Minx P."/>
            <person name="Tomlinson C."/>
            <person name="Chen J."/>
            <person name="Wollam A."/>
            <person name="Pepin K.H."/>
            <person name="Bhonagiri V."/>
            <person name="Zhang X."/>
            <person name="Suruliraj S."/>
            <person name="Warren W."/>
            <person name="Mitreva M."/>
            <person name="Mardis E.R."/>
            <person name="Wilson R.K."/>
        </authorList>
    </citation>
    <scope>NUCLEOTIDE SEQUENCE [LARGE SCALE GENOMIC DNA]</scope>
    <source>
        <strain evidence="14 15">DSM 1785</strain>
    </source>
</reference>
<dbReference type="Proteomes" id="UP000010420">
    <property type="component" value="Unassembled WGS sequence"/>
</dbReference>
<evidence type="ECO:0000256" key="4">
    <source>
        <dbReference type="ARBA" id="ARBA00006047"/>
    </source>
</evidence>
<dbReference type="EC" id="2.4.1.1" evidence="13"/>
<evidence type="ECO:0000256" key="3">
    <source>
        <dbReference type="ARBA" id="ARBA00004496"/>
    </source>
</evidence>
<dbReference type="PIRSF" id="PIRSF000460">
    <property type="entry name" value="Pprylas_GlgP"/>
    <property type="match status" value="1"/>
</dbReference>
<dbReference type="SUPFAM" id="SSF53756">
    <property type="entry name" value="UDP-Glycosyltransferase/glycogen phosphorylase"/>
    <property type="match status" value="1"/>
</dbReference>
<dbReference type="GO" id="GO:0008184">
    <property type="term" value="F:glycogen phosphorylase activity"/>
    <property type="evidence" value="ECO:0007669"/>
    <property type="project" value="InterPro"/>
</dbReference>
<dbReference type="InterPro" id="IPR000811">
    <property type="entry name" value="Glyco_trans_35"/>
</dbReference>
<dbReference type="PANTHER" id="PTHR11468:SF3">
    <property type="entry name" value="GLYCOGEN PHOSPHORYLASE, LIVER FORM"/>
    <property type="match status" value="1"/>
</dbReference>
<gene>
    <name evidence="14" type="ORF">HMPREF0216_00138</name>
</gene>
<evidence type="ECO:0000256" key="12">
    <source>
        <dbReference type="PIRSR" id="PIRSR000460-1"/>
    </source>
</evidence>
<dbReference type="Gene3D" id="3.40.50.2000">
    <property type="entry name" value="Glycogen Phosphorylase B"/>
    <property type="match status" value="2"/>
</dbReference>
<evidence type="ECO:0000313" key="14">
    <source>
        <dbReference type="EMBL" id="EKY29555.1"/>
    </source>
</evidence>
<proteinExistence type="inferred from homology"/>
<dbReference type="Pfam" id="PF00343">
    <property type="entry name" value="Phosphorylase"/>
    <property type="match status" value="1"/>
</dbReference>
<dbReference type="OrthoDB" id="9760804at2"/>
<evidence type="ECO:0000256" key="13">
    <source>
        <dbReference type="RuleBase" id="RU000587"/>
    </source>
</evidence>
<comment type="function">
    <text evidence="11">Phosphorylase is an important allosteric enzyme in carbohydrate metabolism. Enzymes from different sources differ in their regulatory mechanisms and in their natural substrates. However, all known phosphorylases share catalytic and structural properties.</text>
</comment>
<keyword evidence="15" id="KW-1185">Reference proteome</keyword>
<evidence type="ECO:0000313" key="15">
    <source>
        <dbReference type="Proteomes" id="UP000010420"/>
    </source>
</evidence>
<dbReference type="NCBIfam" id="TIGR02093">
    <property type="entry name" value="P_ylase"/>
    <property type="match status" value="1"/>
</dbReference>
<evidence type="ECO:0000256" key="10">
    <source>
        <dbReference type="ARBA" id="ARBA00023277"/>
    </source>
</evidence>
<comment type="function">
    <text evidence="13">Allosteric enzyme that catalyzes the rate-limiting step in glycogen catabolism, the phosphorolytic cleavage of glycogen to produce glucose-1-phosphate, and plays a central role in maintaining cellular and organismal glucose homeostasis.</text>
</comment>
<keyword evidence="8 13" id="KW-0808">Transferase</keyword>
<keyword evidence="7 13" id="KW-0328">Glycosyltransferase</keyword>
<feature type="modified residue" description="N6-(pyridoxal phosphate)lysine" evidence="12">
    <location>
        <position position="604"/>
    </location>
</feature>
<dbReference type="STRING" id="545697.HMPREF0216_00138"/>
<dbReference type="PATRIC" id="fig|545697.3.peg.138"/>
<dbReference type="HOGENOM" id="CLU_010198_1_1_9"/>
<name>L1QPB5_9CLOT</name>
<dbReference type="GO" id="GO:0030170">
    <property type="term" value="F:pyridoxal phosphate binding"/>
    <property type="evidence" value="ECO:0007669"/>
    <property type="project" value="InterPro"/>
</dbReference>
<dbReference type="FunFam" id="3.40.50.2000:FF:000003">
    <property type="entry name" value="Alpha-1,4 glucan phosphorylase"/>
    <property type="match status" value="1"/>
</dbReference>
<sequence>MIKKALSEILDRRFSKTIEAASNEQVYFALLELTKSVIKNKGTNKGDKKLYYISAEFLIGKLLSNNLINLGLYSEVKEVLNEAGKELAEIEEVELEPSLGNGGLGRLAACFLDSIATLGLNGDGIGLNYHYGLFKQVFKNNKQTAEKNPWIEKESWLTKSNIKFDVLFGGFKVTSTLYDIDVTGYNKPCNKLRLFDIDTVDENLVKKGIEFDKENIKKNLTLFLYPDDSDEAGQLLRVYQQYFMVSNAAQLILLEAEENGYDLSKLNEHVVVQINDTHPSMIIPELIRLLGEKGIATSEAIDIVTKTCAYTNHTILAEALEKWPIAYIEKVSPQLMPIIRELDNRVKLKYSDERVQIIDKDSRVHMANMDIHYGFSVNGVAALHTEILKKEELKAFYDIYPEKFNNKTNGITFRRWLLHCNNELAKYITELIGDGFKTDAMELERLGKYVNNKEVLAKLEEIKKQNKIELKKYLKETQNVDIDENSIFDIQIKRLHEYKRQQMNVLYIINKYLEIKEGKIPKTPITMIFGAKAAPAYIIAQDIIHAILCLQEIINNDPEVNKYLKVVMVENYNVTKASKLIPACDVSEQISLASKEASGTGNMKFMLNGALTLGTEDGANVEIHQLVGDENIYIFGKSSEEVIEHYRRSDYIARRYYDKESIKPLVDFLVSDTMLAVGDKINLQRLHNDLIGKDWFMTLLDIEEYIKIKDKVFEDYEDREAWNRKVLINISKAGYFSADRTIAQYNEEIWKLK</sequence>
<accession>L1QPB5</accession>
<comment type="subcellular location">
    <subcellularLocation>
        <location evidence="3">Cytoplasm</location>
    </subcellularLocation>
</comment>
<evidence type="ECO:0000256" key="8">
    <source>
        <dbReference type="ARBA" id="ARBA00022679"/>
    </source>
</evidence>
<dbReference type="EMBL" id="AMEZ01000005">
    <property type="protein sequence ID" value="EKY29555.1"/>
    <property type="molecule type" value="Genomic_DNA"/>
</dbReference>
<evidence type="ECO:0000256" key="11">
    <source>
        <dbReference type="ARBA" id="ARBA00025174"/>
    </source>
</evidence>
<protein>
    <recommendedName>
        <fullName evidence="13">Alpha-1,4 glucan phosphorylase</fullName>
        <ecNumber evidence="13">2.4.1.1</ecNumber>
    </recommendedName>
</protein>
<keyword evidence="6" id="KW-0021">Allosteric enzyme</keyword>